<evidence type="ECO:0000313" key="4">
    <source>
        <dbReference type="Proteomes" id="UP000193642"/>
    </source>
</evidence>
<comment type="caution">
    <text evidence="3">The sequence shown here is derived from an EMBL/GenBank/DDBJ whole genome shotgun (WGS) entry which is preliminary data.</text>
</comment>
<protein>
    <recommendedName>
        <fullName evidence="5">DNA damage-binding protein 1</fullName>
    </recommendedName>
</protein>
<feature type="domain" description="RSE1/DDB1/CPSF1 second beta-propeller" evidence="2">
    <location>
        <begin position="329"/>
        <end position="627"/>
    </location>
</feature>
<sequence>MQNVVLQAQAIGGTVKEDVSVEALSYKPSKLNSLASKVLAVTDKRQYSLLSLNAESGELKTLYSNSFYKQTASHAPSELFSSAAIASIAVLHVLQGSLQLFVAKPNNTVESSTLRIAELNVKHLILLPGSSVSRPILAILYADANDACFVSFHVIDSLNASLLATPSILSGVELLKRLDQPNSLFNKRWIPRLSESHISFFKDDIDATSTGTLLVSDSLSGLHLLDTTVKNGKMTLLGEVLFFFTNPIDSPHFPLNFHTIFLDFNCIFHHPFSETEIYIGSDVADSQIIHISTAEDPGGSGGVSKVIACCGFGPSGSLRVLSNGVGIVEIAELDEVVGVQGMWASAASLDASDDEWLVLSFFNETKVLCLDEDGALVEWEDETGNAGLCVDEATLLFGNVAYDQLVQVTASGVRLLSCATKHMNVNQVVLVVGGNRVVYFEIEEGALVEKGQIEMEYEVSCLDISCFKGQDSSKYFVAGMWTDNSIRIIDVSSMKECKKEVLSGDQLPRSVRFSTLGSTPYLLIGLGDGHLQTFTFDPTTAFTANRKKLTLGTQPITLTPFHTSTTTSSTDSSKSYLFSTSDQPSILYAGPGDKLMCSTVNLSSGSVTQVCQFRIPGQGSALAMASEDAGLVIGCLDSVQKMHVQRVSVGGEGGETPRRVVSSGGSGLVGVLTYRRRGEMEDGDGDEVHYLKVFGEGAGWEVLDTYQFPDFEASAGFCALTVETDEEGEGGVKKKRELFVVGTAVMMEDSKDQDPMTGRVVVFEMDPVTKKLVVVCSAETKGVVYAVEAVGESGAIACAIGSKVQIYQLHQETFSTTLVPICHHHGFIQALYLSVHGNCIAVGDLMKNAAPTTASIVEVARDYLPAWTTAVHAITPDLIVVGEAGNNLYTLRRQTDVQLDDEKRRLELVGAYHLGDFVNRIRSGSLAMNTSSVNGAFGSLVPVDTDRFRVLSGLQANLGKHVDAVGGFGHAEWRTYTNFGQLGEEEMEAVFIGEKNGGVKVEAESVEEVLGLLEEMALLS</sequence>
<evidence type="ECO:0000259" key="1">
    <source>
        <dbReference type="Pfam" id="PF03178"/>
    </source>
</evidence>
<dbReference type="OrthoDB" id="433457at2759"/>
<dbReference type="STRING" id="329046.A0A1Y2CNZ6"/>
<dbReference type="Proteomes" id="UP000193642">
    <property type="component" value="Unassembled WGS sequence"/>
</dbReference>
<dbReference type="InterPro" id="IPR036322">
    <property type="entry name" value="WD40_repeat_dom_sf"/>
</dbReference>
<keyword evidence="4" id="KW-1185">Reference proteome</keyword>
<evidence type="ECO:0008006" key="5">
    <source>
        <dbReference type="Google" id="ProtNLM"/>
    </source>
</evidence>
<dbReference type="Gene3D" id="2.130.10.10">
    <property type="entry name" value="YVTN repeat-like/Quinoprotein amine dehydrogenase"/>
    <property type="match status" value="3"/>
</dbReference>
<name>A0A1Y2CNZ6_9FUNG</name>
<dbReference type="InterPro" id="IPR004871">
    <property type="entry name" value="RSE1/DDB1/CPSF1_C"/>
</dbReference>
<dbReference type="EMBL" id="MCGO01000011">
    <property type="protein sequence ID" value="ORY48713.1"/>
    <property type="molecule type" value="Genomic_DNA"/>
</dbReference>
<dbReference type="GO" id="GO:0005634">
    <property type="term" value="C:nucleus"/>
    <property type="evidence" value="ECO:0007669"/>
    <property type="project" value="InterPro"/>
</dbReference>
<dbReference type="Pfam" id="PF03178">
    <property type="entry name" value="CPSF_A"/>
    <property type="match status" value="1"/>
</dbReference>
<organism evidence="3 4">
    <name type="scientific">Rhizoclosmatium globosum</name>
    <dbReference type="NCBI Taxonomy" id="329046"/>
    <lineage>
        <taxon>Eukaryota</taxon>
        <taxon>Fungi</taxon>
        <taxon>Fungi incertae sedis</taxon>
        <taxon>Chytridiomycota</taxon>
        <taxon>Chytridiomycota incertae sedis</taxon>
        <taxon>Chytridiomycetes</taxon>
        <taxon>Chytridiales</taxon>
        <taxon>Chytriomycetaceae</taxon>
        <taxon>Rhizoclosmatium</taxon>
    </lineage>
</organism>
<reference evidence="3 4" key="1">
    <citation type="submission" date="2016-07" db="EMBL/GenBank/DDBJ databases">
        <title>Pervasive Adenine N6-methylation of Active Genes in Fungi.</title>
        <authorList>
            <consortium name="DOE Joint Genome Institute"/>
            <person name="Mondo S.J."/>
            <person name="Dannebaum R.O."/>
            <person name="Kuo R.C."/>
            <person name="Labutti K."/>
            <person name="Haridas S."/>
            <person name="Kuo A."/>
            <person name="Salamov A."/>
            <person name="Ahrendt S.R."/>
            <person name="Lipzen A."/>
            <person name="Sullivan W."/>
            <person name="Andreopoulos W.B."/>
            <person name="Clum A."/>
            <person name="Lindquist E."/>
            <person name="Daum C."/>
            <person name="Ramamoorthy G.K."/>
            <person name="Gryganskyi A."/>
            <person name="Culley D."/>
            <person name="Magnuson J.K."/>
            <person name="James T.Y."/>
            <person name="O'Malley M.A."/>
            <person name="Stajich J.E."/>
            <person name="Spatafora J.W."/>
            <person name="Visel A."/>
            <person name="Grigoriev I.V."/>
        </authorList>
    </citation>
    <scope>NUCLEOTIDE SEQUENCE [LARGE SCALE GENOMIC DNA]</scope>
    <source>
        <strain evidence="3 4">JEL800</strain>
    </source>
</reference>
<proteinExistence type="predicted"/>
<dbReference type="InterPro" id="IPR050358">
    <property type="entry name" value="RSE1/DDB1/CFT1"/>
</dbReference>
<dbReference type="PANTHER" id="PTHR10644">
    <property type="entry name" value="DNA REPAIR/RNA PROCESSING CPSF FAMILY"/>
    <property type="match status" value="1"/>
</dbReference>
<dbReference type="InterPro" id="IPR058543">
    <property type="entry name" value="Beta-prop_RSE1/DDB1/CPSF1_2nd"/>
</dbReference>
<dbReference type="GO" id="GO:0003676">
    <property type="term" value="F:nucleic acid binding"/>
    <property type="evidence" value="ECO:0007669"/>
    <property type="project" value="InterPro"/>
</dbReference>
<dbReference type="Pfam" id="PF23726">
    <property type="entry name" value="Beta-prop_RSE1_2nd"/>
    <property type="match status" value="1"/>
</dbReference>
<dbReference type="AlphaFoldDB" id="A0A1Y2CNZ6"/>
<evidence type="ECO:0000259" key="2">
    <source>
        <dbReference type="Pfam" id="PF23726"/>
    </source>
</evidence>
<dbReference type="InterPro" id="IPR015943">
    <property type="entry name" value="WD40/YVTN_repeat-like_dom_sf"/>
</dbReference>
<evidence type="ECO:0000313" key="3">
    <source>
        <dbReference type="EMBL" id="ORY48713.1"/>
    </source>
</evidence>
<feature type="domain" description="RSE1/DDB1/CPSF1 C-terminal" evidence="1">
    <location>
        <begin position="700"/>
        <end position="979"/>
    </location>
</feature>
<accession>A0A1Y2CNZ6</accession>
<gene>
    <name evidence="3" type="ORF">BCR33DRAFT_782398</name>
</gene>
<dbReference type="SUPFAM" id="SSF50978">
    <property type="entry name" value="WD40 repeat-like"/>
    <property type="match status" value="1"/>
</dbReference>